<feature type="domain" description="Alcohol dehydrogenase-like C-terminal" evidence="5">
    <location>
        <begin position="181"/>
        <end position="306"/>
    </location>
</feature>
<evidence type="ECO:0000313" key="8">
    <source>
        <dbReference type="Proteomes" id="UP001637994"/>
    </source>
</evidence>
<comment type="cofactor">
    <cofactor evidence="4">
        <name>Zn(2+)</name>
        <dbReference type="ChEBI" id="CHEBI:29105"/>
    </cofactor>
</comment>
<dbReference type="Gene3D" id="3.90.180.10">
    <property type="entry name" value="Medium-chain alcohol dehydrogenases, catalytic domain"/>
    <property type="match status" value="1"/>
</dbReference>
<dbReference type="InterPro" id="IPR050129">
    <property type="entry name" value="Zn_alcohol_dh"/>
</dbReference>
<dbReference type="RefSeq" id="WP_410035398.1">
    <property type="nucleotide sequence ID" value="NZ_JBGMEF010000017.1"/>
</dbReference>
<comment type="caution">
    <text evidence="7">The sequence shown here is derived from an EMBL/GenBank/DDBJ whole genome shotgun (WGS) entry which is preliminary data.</text>
</comment>
<evidence type="ECO:0000256" key="3">
    <source>
        <dbReference type="ARBA" id="ARBA00023002"/>
    </source>
</evidence>
<proteinExistence type="inferred from homology"/>
<evidence type="ECO:0000313" key="7">
    <source>
        <dbReference type="EMBL" id="MFO3666834.1"/>
    </source>
</evidence>
<name>A0ABW9MCB6_9FIRM</name>
<evidence type="ECO:0000256" key="1">
    <source>
        <dbReference type="ARBA" id="ARBA00022723"/>
    </source>
</evidence>
<dbReference type="InterPro" id="IPR036291">
    <property type="entry name" value="NAD(P)-bd_dom_sf"/>
</dbReference>
<comment type="similarity">
    <text evidence="4">Belongs to the zinc-containing alcohol dehydrogenase family.</text>
</comment>
<dbReference type="SUPFAM" id="SSF51735">
    <property type="entry name" value="NAD(P)-binding Rossmann-fold domains"/>
    <property type="match status" value="1"/>
</dbReference>
<dbReference type="InterPro" id="IPR013149">
    <property type="entry name" value="ADH-like_C"/>
</dbReference>
<dbReference type="Pfam" id="PF08240">
    <property type="entry name" value="ADH_N"/>
    <property type="match status" value="1"/>
</dbReference>
<dbReference type="PROSITE" id="PS00059">
    <property type="entry name" value="ADH_ZINC"/>
    <property type="match status" value="1"/>
</dbReference>
<accession>A0ABW9MCB6</accession>
<protein>
    <submittedName>
        <fullName evidence="7">Zinc-binding dehydrogenase</fullName>
    </submittedName>
</protein>
<feature type="domain" description="Alcohol dehydrogenase-like N-terminal" evidence="6">
    <location>
        <begin position="26"/>
        <end position="140"/>
    </location>
</feature>
<evidence type="ECO:0000256" key="4">
    <source>
        <dbReference type="RuleBase" id="RU361277"/>
    </source>
</evidence>
<dbReference type="Gene3D" id="3.40.50.720">
    <property type="entry name" value="NAD(P)-binding Rossmann-like Domain"/>
    <property type="match status" value="1"/>
</dbReference>
<dbReference type="InterPro" id="IPR002328">
    <property type="entry name" value="ADH_Zn_CS"/>
</dbReference>
<keyword evidence="1 4" id="KW-0479">Metal-binding</keyword>
<keyword evidence="3" id="KW-0560">Oxidoreductase</keyword>
<reference evidence="7 8" key="1">
    <citation type="journal article" date="2025" name="Anaerobe">
        <title>Description of Anaerococcus kampingiae sp. nov., Anaerococcus groningensis sp. nov., Anaerococcus martiniensis sp. nov., and Anaerococcus cruorum sp. nov., isolated from human clinical specimens.</title>
        <authorList>
            <person name="Boiten K.E."/>
            <person name="Meijer J."/>
            <person name="van Wezel E.M."/>
            <person name="Veloo A.C.M."/>
        </authorList>
    </citation>
    <scope>NUCLEOTIDE SEQUENCE [LARGE SCALE GENOMIC DNA]</scope>
    <source>
        <strain evidence="7 8">ENR0874</strain>
    </source>
</reference>
<dbReference type="InterPro" id="IPR011032">
    <property type="entry name" value="GroES-like_sf"/>
</dbReference>
<organism evidence="7 8">
    <name type="scientific">Anaerococcus kampingae</name>
    <dbReference type="NCBI Taxonomy" id="3115614"/>
    <lineage>
        <taxon>Bacteria</taxon>
        <taxon>Bacillati</taxon>
        <taxon>Bacillota</taxon>
        <taxon>Tissierellia</taxon>
        <taxon>Tissierellales</taxon>
        <taxon>Peptoniphilaceae</taxon>
        <taxon>Anaerococcus</taxon>
    </lineage>
</organism>
<sequence length="349" mass="38398">MDYKFYALTKKGVLDQFEGSLAHLEDDELLVKQMACNICTTDYQQWQGKREHQGYPMAGGHECTGVVVDKGSMVGDSFNVGDHVAVVYDYCGVCDSCKQGYITNCENIKQFGKNYSEKFYGIFGFSTYFKRKAKSFVKVSENLDFSEAAFVEPLSSIIAGIDKLDIRPEDTVLVIGSGTMGILNALYVKSLGCKVILSGTNDEKNKIAREMGLGTLNPKKIDLTEQILKINSGKLADIAIVAAGSSSANKQALENTKQYDAQILFYAAGYPAPELNISSNDIHYRRISLVGAYGSKLYDFNRAATTLSSGKIDVSKLVEARYKFEDIGKAFEKASTKGSFRVSVLLNEE</sequence>
<dbReference type="InterPro" id="IPR013154">
    <property type="entry name" value="ADH-like_N"/>
</dbReference>
<dbReference type="PANTHER" id="PTHR43401:SF2">
    <property type="entry name" value="L-THREONINE 3-DEHYDROGENASE"/>
    <property type="match status" value="1"/>
</dbReference>
<gene>
    <name evidence="7" type="ORF">ACCQ42_03510</name>
</gene>
<dbReference type="Pfam" id="PF00107">
    <property type="entry name" value="ADH_zinc_N"/>
    <property type="match status" value="1"/>
</dbReference>
<evidence type="ECO:0000256" key="2">
    <source>
        <dbReference type="ARBA" id="ARBA00022833"/>
    </source>
</evidence>
<dbReference type="SUPFAM" id="SSF50129">
    <property type="entry name" value="GroES-like"/>
    <property type="match status" value="1"/>
</dbReference>
<dbReference type="EMBL" id="JBGMEF010000017">
    <property type="protein sequence ID" value="MFO3666834.1"/>
    <property type="molecule type" value="Genomic_DNA"/>
</dbReference>
<keyword evidence="8" id="KW-1185">Reference proteome</keyword>
<dbReference type="Proteomes" id="UP001637994">
    <property type="component" value="Unassembled WGS sequence"/>
</dbReference>
<evidence type="ECO:0000259" key="6">
    <source>
        <dbReference type="Pfam" id="PF08240"/>
    </source>
</evidence>
<evidence type="ECO:0000259" key="5">
    <source>
        <dbReference type="Pfam" id="PF00107"/>
    </source>
</evidence>
<keyword evidence="2 4" id="KW-0862">Zinc</keyword>
<dbReference type="PANTHER" id="PTHR43401">
    <property type="entry name" value="L-THREONINE 3-DEHYDROGENASE"/>
    <property type="match status" value="1"/>
</dbReference>